<evidence type="ECO:0000256" key="3">
    <source>
        <dbReference type="ARBA" id="ARBA00023295"/>
    </source>
</evidence>
<dbReference type="PANTHER" id="PTHR31339:SF9">
    <property type="entry name" value="PLASMIN AND FIBRONECTIN-BINDING PROTEIN A"/>
    <property type="match status" value="1"/>
</dbReference>
<dbReference type="Gene3D" id="2.160.20.10">
    <property type="entry name" value="Single-stranded right-handed beta-helix, Pectin lyase-like"/>
    <property type="match status" value="1"/>
</dbReference>
<accession>A0ABU1TDQ3</accession>
<protein>
    <submittedName>
        <fullName evidence="5">Polygalacturonase</fullName>
    </submittedName>
</protein>
<dbReference type="InterPro" id="IPR051801">
    <property type="entry name" value="GH28_Enzymes"/>
</dbReference>
<proteinExistence type="inferred from homology"/>
<dbReference type="Pfam" id="PF00295">
    <property type="entry name" value="Glyco_hydro_28"/>
    <property type="match status" value="1"/>
</dbReference>
<dbReference type="EMBL" id="JAVDUU010000003">
    <property type="protein sequence ID" value="MDR6942990.1"/>
    <property type="molecule type" value="Genomic_DNA"/>
</dbReference>
<evidence type="ECO:0000256" key="1">
    <source>
        <dbReference type="ARBA" id="ARBA00008834"/>
    </source>
</evidence>
<organism evidence="5 6">
    <name type="scientific">Mucilaginibacter pocheonensis</name>
    <dbReference type="NCBI Taxonomy" id="398050"/>
    <lineage>
        <taxon>Bacteria</taxon>
        <taxon>Pseudomonadati</taxon>
        <taxon>Bacteroidota</taxon>
        <taxon>Sphingobacteriia</taxon>
        <taxon>Sphingobacteriales</taxon>
        <taxon>Sphingobacteriaceae</taxon>
        <taxon>Mucilaginibacter</taxon>
    </lineage>
</organism>
<dbReference type="SUPFAM" id="SSF51126">
    <property type="entry name" value="Pectin lyase-like"/>
    <property type="match status" value="1"/>
</dbReference>
<comment type="caution">
    <text evidence="5">The sequence shown here is derived from an EMBL/GenBank/DDBJ whole genome shotgun (WGS) entry which is preliminary data.</text>
</comment>
<dbReference type="InterPro" id="IPR000743">
    <property type="entry name" value="Glyco_hydro_28"/>
</dbReference>
<evidence type="ECO:0000313" key="6">
    <source>
        <dbReference type="Proteomes" id="UP001247620"/>
    </source>
</evidence>
<dbReference type="InterPro" id="IPR011050">
    <property type="entry name" value="Pectin_lyase_fold/virulence"/>
</dbReference>
<dbReference type="Proteomes" id="UP001247620">
    <property type="component" value="Unassembled WGS sequence"/>
</dbReference>
<dbReference type="InterPro" id="IPR012334">
    <property type="entry name" value="Pectin_lyas_fold"/>
</dbReference>
<keyword evidence="3 4" id="KW-0326">Glycosidase</keyword>
<evidence type="ECO:0000313" key="5">
    <source>
        <dbReference type="EMBL" id="MDR6942990.1"/>
    </source>
</evidence>
<keyword evidence="6" id="KW-1185">Reference proteome</keyword>
<dbReference type="PANTHER" id="PTHR31339">
    <property type="entry name" value="PECTIN LYASE-RELATED"/>
    <property type="match status" value="1"/>
</dbReference>
<name>A0ABU1TDQ3_9SPHI</name>
<reference evidence="5 6" key="1">
    <citation type="submission" date="2023-07" db="EMBL/GenBank/DDBJ databases">
        <title>Sorghum-associated microbial communities from plants grown in Nebraska, USA.</title>
        <authorList>
            <person name="Schachtman D."/>
        </authorList>
    </citation>
    <scope>NUCLEOTIDE SEQUENCE [LARGE SCALE GENOMIC DNA]</scope>
    <source>
        <strain evidence="5 6">3262</strain>
    </source>
</reference>
<dbReference type="RefSeq" id="WP_310096569.1">
    <property type="nucleotide sequence ID" value="NZ_JAVDUU010000003.1"/>
</dbReference>
<evidence type="ECO:0000256" key="4">
    <source>
        <dbReference type="RuleBase" id="RU361169"/>
    </source>
</evidence>
<comment type="similarity">
    <text evidence="1 4">Belongs to the glycosyl hydrolase 28 family.</text>
</comment>
<sequence length="486" mass="53731">MANHWWFSNNINENKPMKLLHSSFFLLFIAVTVVKAQMKLDWTNKVGAKQYPSKTTVWYVNDNGATNDGSTLNTNAIQQTIDKCSAKGGGIVSFKSGKYLTGSIFLKENVCLNIGEGVELMGSQNIKDYPEINTRVAGIEMKWPAALINIIGQTNAAVAGKGLVNAQGKPFWDIYRKMRAEYDPKGLRWIVDYDAKRPRTLLVSNSTDIIIKNITLQQAGFWTVQLLYSRQVTVDGITIRNNVDGHGPSTDGIDIDSSSWILVQNCDIDCNDDDFCLKAGRDWDGLRVNRPTEYVVIRKCISRAGAGLLTCGSETSGGIRHVLATDLISNGTNNGLNLKSAITRGGTVEDIHFTNITMTGVGTAFQFTLNWNPSYSYSKLPEGYDMNTLPEHWKKMLHRVEPAEKGIPHFKDIFISNVKVTGAKKAINAIGLKESAMQNFHFENVDISAATAGNVKFAQGWEWKNSAIKALDNTQIDFNGDASGQR</sequence>
<evidence type="ECO:0000256" key="2">
    <source>
        <dbReference type="ARBA" id="ARBA00022801"/>
    </source>
</evidence>
<keyword evidence="2 4" id="KW-0378">Hydrolase</keyword>
<gene>
    <name evidence="5" type="ORF">J2W55_002843</name>
</gene>